<evidence type="ECO:0000259" key="4">
    <source>
        <dbReference type="Pfam" id="PF00496"/>
    </source>
</evidence>
<dbReference type="PANTHER" id="PTHR30290:SF9">
    <property type="entry name" value="OLIGOPEPTIDE-BINDING PROTEIN APPA"/>
    <property type="match status" value="1"/>
</dbReference>
<dbReference type="GO" id="GO:0042597">
    <property type="term" value="C:periplasmic space"/>
    <property type="evidence" value="ECO:0007669"/>
    <property type="project" value="UniProtKB-ARBA"/>
</dbReference>
<dbReference type="PANTHER" id="PTHR30290">
    <property type="entry name" value="PERIPLASMIC BINDING COMPONENT OF ABC TRANSPORTER"/>
    <property type="match status" value="1"/>
</dbReference>
<dbReference type="GO" id="GO:0043190">
    <property type="term" value="C:ATP-binding cassette (ABC) transporter complex"/>
    <property type="evidence" value="ECO:0007669"/>
    <property type="project" value="InterPro"/>
</dbReference>
<evidence type="ECO:0000256" key="3">
    <source>
        <dbReference type="ARBA" id="ARBA00022729"/>
    </source>
</evidence>
<comment type="similarity">
    <text evidence="1">Belongs to the bacterial solute-binding protein 5 family.</text>
</comment>
<dbReference type="Gene3D" id="3.40.190.10">
    <property type="entry name" value="Periplasmic binding protein-like II"/>
    <property type="match status" value="1"/>
</dbReference>
<evidence type="ECO:0000313" key="5">
    <source>
        <dbReference type="EMBL" id="MBB5136840.1"/>
    </source>
</evidence>
<dbReference type="Proteomes" id="UP000578449">
    <property type="component" value="Unassembled WGS sequence"/>
</dbReference>
<feature type="domain" description="Solute-binding protein family 5" evidence="4">
    <location>
        <begin position="79"/>
        <end position="421"/>
    </location>
</feature>
<dbReference type="AlphaFoldDB" id="A0A840PH42"/>
<reference evidence="5 6" key="1">
    <citation type="submission" date="2020-08" db="EMBL/GenBank/DDBJ databases">
        <title>Genomic Encyclopedia of Type Strains, Phase IV (KMG-IV): sequencing the most valuable type-strain genomes for metagenomic binning, comparative biology and taxonomic classification.</title>
        <authorList>
            <person name="Goeker M."/>
        </authorList>
    </citation>
    <scope>NUCLEOTIDE SEQUENCE [LARGE SCALE GENOMIC DNA]</scope>
    <source>
        <strain evidence="5 6">DSM 45615</strain>
    </source>
</reference>
<dbReference type="Gene3D" id="3.10.105.10">
    <property type="entry name" value="Dipeptide-binding Protein, Domain 3"/>
    <property type="match status" value="1"/>
</dbReference>
<dbReference type="PIRSF" id="PIRSF002741">
    <property type="entry name" value="MppA"/>
    <property type="match status" value="1"/>
</dbReference>
<dbReference type="SUPFAM" id="SSF53850">
    <property type="entry name" value="Periplasmic binding protein-like II"/>
    <property type="match status" value="1"/>
</dbReference>
<keyword evidence="2" id="KW-0813">Transport</keyword>
<dbReference type="InterPro" id="IPR039424">
    <property type="entry name" value="SBP_5"/>
</dbReference>
<accession>A0A840PH42</accession>
<gene>
    <name evidence="5" type="ORF">HNP84_006591</name>
</gene>
<evidence type="ECO:0000256" key="2">
    <source>
        <dbReference type="ARBA" id="ARBA00022448"/>
    </source>
</evidence>
<dbReference type="InterPro" id="IPR030678">
    <property type="entry name" value="Peptide/Ni-bd"/>
</dbReference>
<dbReference type="Pfam" id="PF00496">
    <property type="entry name" value="SBP_bac_5"/>
    <property type="match status" value="1"/>
</dbReference>
<keyword evidence="6" id="KW-1185">Reference proteome</keyword>
<dbReference type="InterPro" id="IPR000914">
    <property type="entry name" value="SBP_5_dom"/>
</dbReference>
<dbReference type="RefSeq" id="WP_185053699.1">
    <property type="nucleotide sequence ID" value="NZ_BAABIX010000008.1"/>
</dbReference>
<dbReference type="CDD" id="cd00995">
    <property type="entry name" value="PBP2_NikA_DppA_OppA_like"/>
    <property type="match status" value="1"/>
</dbReference>
<evidence type="ECO:0000313" key="6">
    <source>
        <dbReference type="Proteomes" id="UP000578449"/>
    </source>
</evidence>
<dbReference type="EMBL" id="JACHGN010000015">
    <property type="protein sequence ID" value="MBB5136840.1"/>
    <property type="molecule type" value="Genomic_DNA"/>
</dbReference>
<evidence type="ECO:0000256" key="1">
    <source>
        <dbReference type="ARBA" id="ARBA00005695"/>
    </source>
</evidence>
<sequence>MIVAGALLLAVAACGGAGPEAGSGRTGGGVDRGGSVTVLAAVGEMPGFDPVKLANVGTGIERAAMVMDTLLYRDDITGEVRPKLAESMTSADGRVWVLKLRRGVMFSDGTPLDAEAVVFNVKRHTAPESTSVAKPLLADLKSVEATGDLEVTFTLKDVNGSFPVIFTASTPASLVGSPKALADPGNFNEHPVGAGAFVLQSWTRDSEMVFAKNPEYWETGKPYLDRVTYQVMTGTQTITDTMLSGAAHSALVNAGVWPQYKGNESIKLWPPLGGGAAVVPNGSRPIGADERVRRAISLAFDPQTTKKVIMGDTDVWDGSLDCVPFAPGSPVCSPEDTPRQDLGQAKALIAEFVADGGDPDVELKYFQSLTTQATYLQSELKKIGLNVKVTAVDAATLAEIGANGDYDLIWGSTASSGYPTFWSRFYSKATNWPKATYPELDAALLKARNSLTLDERNAAWREVLNIIRDKAIAAYVLPYTASMATTTKLHLDTGGYKYTGSTMQYFDSAWLEK</sequence>
<protein>
    <submittedName>
        <fullName evidence="5">Peptide/nickel transport system substrate-binding protein</fullName>
    </submittedName>
</protein>
<comment type="caution">
    <text evidence="5">The sequence shown here is derived from an EMBL/GenBank/DDBJ whole genome shotgun (WGS) entry which is preliminary data.</text>
</comment>
<dbReference type="GO" id="GO:1904680">
    <property type="term" value="F:peptide transmembrane transporter activity"/>
    <property type="evidence" value="ECO:0007669"/>
    <property type="project" value="TreeGrafter"/>
</dbReference>
<proteinExistence type="inferred from homology"/>
<dbReference type="GO" id="GO:0015833">
    <property type="term" value="P:peptide transport"/>
    <property type="evidence" value="ECO:0007669"/>
    <property type="project" value="TreeGrafter"/>
</dbReference>
<keyword evidence="3" id="KW-0732">Signal</keyword>
<name>A0A840PH42_9ACTN</name>
<organism evidence="5 6">
    <name type="scientific">Thermocatellispora tengchongensis</name>
    <dbReference type="NCBI Taxonomy" id="1073253"/>
    <lineage>
        <taxon>Bacteria</taxon>
        <taxon>Bacillati</taxon>
        <taxon>Actinomycetota</taxon>
        <taxon>Actinomycetes</taxon>
        <taxon>Streptosporangiales</taxon>
        <taxon>Streptosporangiaceae</taxon>
        <taxon>Thermocatellispora</taxon>
    </lineage>
</organism>